<feature type="transmembrane region" description="Helical" evidence="2">
    <location>
        <begin position="104"/>
        <end position="122"/>
    </location>
</feature>
<reference evidence="3 4" key="1">
    <citation type="journal article" date="2020" name="Syst. Appl. Microbiol.">
        <title>Alienimonas chondri sp. nov., a novel planctomycete isolated from the biofilm of the red alga Chondrus crispus.</title>
        <authorList>
            <person name="Vitorino I."/>
            <person name="Albuquerque L."/>
            <person name="Wiegand S."/>
            <person name="Kallscheuer N."/>
            <person name="da Costa M.S."/>
            <person name="Lobo-da-Cunha A."/>
            <person name="Jogler C."/>
            <person name="Lage O.M."/>
        </authorList>
    </citation>
    <scope>NUCLEOTIDE SEQUENCE [LARGE SCALE GENOMIC DNA]</scope>
    <source>
        <strain evidence="3 4">LzC2</strain>
    </source>
</reference>
<sequence>MTHAPSPPDRWRLLRYCAYALAAEGGVQALYQAVIAYGPGIAVENGALELLQIAVALAGGAALVAAGAVTQRGLTAIAFCAGALLYAAAREADLWFEQVAFDDAYKYLAGVPIAAAAAAVAWRDRRRWAESLEWTAHPASVFFLCGGLQVVVAAALFDRSRLWDSIENSVQADRVKRLVEESIELSGYLTLAAGACELLITCRREAAAASRAARQTDSASHAAADDSPPAAVAA</sequence>
<organism evidence="3 4">
    <name type="scientific">Alienimonas chondri</name>
    <dbReference type="NCBI Taxonomy" id="2681879"/>
    <lineage>
        <taxon>Bacteria</taxon>
        <taxon>Pseudomonadati</taxon>
        <taxon>Planctomycetota</taxon>
        <taxon>Planctomycetia</taxon>
        <taxon>Planctomycetales</taxon>
        <taxon>Planctomycetaceae</taxon>
        <taxon>Alienimonas</taxon>
    </lineage>
</organism>
<keyword evidence="2" id="KW-1133">Transmembrane helix</keyword>
<feature type="transmembrane region" description="Helical" evidence="2">
    <location>
        <begin position="134"/>
        <end position="157"/>
    </location>
</feature>
<feature type="region of interest" description="Disordered" evidence="1">
    <location>
        <begin position="215"/>
        <end position="234"/>
    </location>
</feature>
<feature type="transmembrane region" description="Helical" evidence="2">
    <location>
        <begin position="50"/>
        <end position="69"/>
    </location>
</feature>
<feature type="transmembrane region" description="Helical" evidence="2">
    <location>
        <begin position="74"/>
        <end position="92"/>
    </location>
</feature>
<keyword evidence="4" id="KW-1185">Reference proteome</keyword>
<keyword evidence="2" id="KW-0472">Membrane</keyword>
<proteinExistence type="predicted"/>
<dbReference type="RefSeq" id="WP_171185669.1">
    <property type="nucleotide sequence ID" value="NZ_WTPX01000040.1"/>
</dbReference>
<evidence type="ECO:0000256" key="1">
    <source>
        <dbReference type="SAM" id="MobiDB-lite"/>
    </source>
</evidence>
<gene>
    <name evidence="3" type="ORF">LzC2_16140</name>
</gene>
<name>A0ABX1VBT1_9PLAN</name>
<feature type="transmembrane region" description="Helical" evidence="2">
    <location>
        <begin position="16"/>
        <end position="38"/>
    </location>
</feature>
<evidence type="ECO:0000313" key="4">
    <source>
        <dbReference type="Proteomes" id="UP000609651"/>
    </source>
</evidence>
<evidence type="ECO:0000313" key="3">
    <source>
        <dbReference type="EMBL" id="NNJ25543.1"/>
    </source>
</evidence>
<comment type="caution">
    <text evidence="3">The sequence shown here is derived from an EMBL/GenBank/DDBJ whole genome shotgun (WGS) entry which is preliminary data.</text>
</comment>
<evidence type="ECO:0000256" key="2">
    <source>
        <dbReference type="SAM" id="Phobius"/>
    </source>
</evidence>
<keyword evidence="2" id="KW-0812">Transmembrane</keyword>
<dbReference type="Proteomes" id="UP000609651">
    <property type="component" value="Unassembled WGS sequence"/>
</dbReference>
<protein>
    <submittedName>
        <fullName evidence="3">Uncharacterized protein</fullName>
    </submittedName>
</protein>
<dbReference type="EMBL" id="WTPX01000040">
    <property type="protein sequence ID" value="NNJ25543.1"/>
    <property type="molecule type" value="Genomic_DNA"/>
</dbReference>
<accession>A0ABX1VBT1</accession>